<feature type="region of interest" description="Disordered" evidence="11">
    <location>
        <begin position="1"/>
        <end position="20"/>
    </location>
</feature>
<dbReference type="EMBL" id="SIHO01000002">
    <property type="protein sequence ID" value="TFU02964.1"/>
    <property type="molecule type" value="Genomic_DNA"/>
</dbReference>
<dbReference type="GO" id="GO:0016740">
    <property type="term" value="F:transferase activity"/>
    <property type="evidence" value="ECO:0007669"/>
    <property type="project" value="UniProtKB-KW"/>
</dbReference>
<evidence type="ECO:0000256" key="8">
    <source>
        <dbReference type="ARBA" id="ARBA00022842"/>
    </source>
</evidence>
<accession>A0A4Y9EMV1</accession>
<dbReference type="SUPFAM" id="SSF143631">
    <property type="entry name" value="ApbE-like"/>
    <property type="match status" value="1"/>
</dbReference>
<evidence type="ECO:0000256" key="11">
    <source>
        <dbReference type="SAM" id="MobiDB-lite"/>
    </source>
</evidence>
<evidence type="ECO:0000256" key="10">
    <source>
        <dbReference type="ARBA" id="ARBA00048540"/>
    </source>
</evidence>
<dbReference type="OrthoDB" id="9778595at2"/>
<evidence type="ECO:0000256" key="9">
    <source>
        <dbReference type="ARBA" id="ARBA00031306"/>
    </source>
</evidence>
<dbReference type="Gene3D" id="3.10.520.10">
    <property type="entry name" value="ApbE-like domains"/>
    <property type="match status" value="1"/>
</dbReference>
<dbReference type="EC" id="2.7.1.180" evidence="2"/>
<dbReference type="Pfam" id="PF02424">
    <property type="entry name" value="ApbE"/>
    <property type="match status" value="2"/>
</dbReference>
<evidence type="ECO:0000256" key="7">
    <source>
        <dbReference type="ARBA" id="ARBA00022827"/>
    </source>
</evidence>
<protein>
    <recommendedName>
        <fullName evidence="3">FAD:protein FMN transferase</fullName>
        <ecNumber evidence="2">2.7.1.180</ecNumber>
    </recommendedName>
    <alternativeName>
        <fullName evidence="9">Flavin transferase</fullName>
    </alternativeName>
</protein>
<dbReference type="InterPro" id="IPR003374">
    <property type="entry name" value="ApbE-like_sf"/>
</dbReference>
<keyword evidence="5 12" id="KW-0808">Transferase</keyword>
<dbReference type="AlphaFoldDB" id="A0A4Y9EMV1"/>
<dbReference type="PANTHER" id="PTHR30040">
    <property type="entry name" value="THIAMINE BIOSYNTHESIS LIPOPROTEIN APBE"/>
    <property type="match status" value="1"/>
</dbReference>
<proteinExistence type="predicted"/>
<evidence type="ECO:0000313" key="13">
    <source>
        <dbReference type="Proteomes" id="UP000297737"/>
    </source>
</evidence>
<evidence type="ECO:0000256" key="5">
    <source>
        <dbReference type="ARBA" id="ARBA00022679"/>
    </source>
</evidence>
<dbReference type="GO" id="GO:0046872">
    <property type="term" value="F:metal ion binding"/>
    <property type="evidence" value="ECO:0007669"/>
    <property type="project" value="UniProtKB-KW"/>
</dbReference>
<keyword evidence="13" id="KW-1185">Reference proteome</keyword>
<keyword evidence="4" id="KW-0285">Flavoprotein</keyword>
<evidence type="ECO:0000256" key="6">
    <source>
        <dbReference type="ARBA" id="ARBA00022723"/>
    </source>
</evidence>
<name>A0A4Y9EMV1_9SPHN</name>
<comment type="caution">
    <text evidence="12">The sequence shown here is derived from an EMBL/GenBank/DDBJ whole genome shotgun (WGS) entry which is preliminary data.</text>
</comment>
<evidence type="ECO:0000256" key="3">
    <source>
        <dbReference type="ARBA" id="ARBA00016337"/>
    </source>
</evidence>
<comment type="catalytic activity">
    <reaction evidence="10">
        <text>L-threonyl-[protein] + FAD = FMN-L-threonyl-[protein] + AMP + H(+)</text>
        <dbReference type="Rhea" id="RHEA:36847"/>
        <dbReference type="Rhea" id="RHEA-COMP:11060"/>
        <dbReference type="Rhea" id="RHEA-COMP:11061"/>
        <dbReference type="ChEBI" id="CHEBI:15378"/>
        <dbReference type="ChEBI" id="CHEBI:30013"/>
        <dbReference type="ChEBI" id="CHEBI:57692"/>
        <dbReference type="ChEBI" id="CHEBI:74257"/>
        <dbReference type="ChEBI" id="CHEBI:456215"/>
        <dbReference type="EC" id="2.7.1.180"/>
    </reaction>
</comment>
<evidence type="ECO:0000256" key="1">
    <source>
        <dbReference type="ARBA" id="ARBA00001946"/>
    </source>
</evidence>
<sequence>MVPQPDRRRPAAAGTGGGGAGVITRAQPWLGTLVEISADSDAAIDAGFAAIARVHRALNAHDRGSELSHANRNAPHQPVRLSRMAAAVIGRAQFWAARSDGAFDASAGHWRAVQLTGRTLRYAVPLALDLSGIAKGFAVDRAVVALRRTGTRHGLVNAGGDMRGFGAAWPVSLVRPDRAPVAKITLHDASLATSALRPDGSDDHLRGLARGIVSASVECRRAIDADALAKIVAGGGPRVAACLDTVGAVALVIGAGGELTQIGNPDRLAA</sequence>
<reference evidence="12 13" key="1">
    <citation type="submission" date="2019-02" db="EMBL/GenBank/DDBJ databases">
        <title>Polymorphobacter sp. isolated from the lake at the Tibet of China.</title>
        <authorList>
            <person name="Li A."/>
        </authorList>
    </citation>
    <scope>NUCLEOTIDE SEQUENCE [LARGE SCALE GENOMIC DNA]</scope>
    <source>
        <strain evidence="12 13">DJ1R-1</strain>
    </source>
</reference>
<organism evidence="12 13">
    <name type="scientific">Glacieibacterium arshaanense</name>
    <dbReference type="NCBI Taxonomy" id="2511025"/>
    <lineage>
        <taxon>Bacteria</taxon>
        <taxon>Pseudomonadati</taxon>
        <taxon>Pseudomonadota</taxon>
        <taxon>Alphaproteobacteria</taxon>
        <taxon>Sphingomonadales</taxon>
        <taxon>Sphingosinicellaceae</taxon>
        <taxon>Glacieibacterium</taxon>
    </lineage>
</organism>
<gene>
    <name evidence="12" type="ORF">EUV02_07070</name>
</gene>
<dbReference type="PANTHER" id="PTHR30040:SF2">
    <property type="entry name" value="FAD:PROTEIN FMN TRANSFERASE"/>
    <property type="match status" value="1"/>
</dbReference>
<comment type="cofactor">
    <cofactor evidence="1">
        <name>Mg(2+)</name>
        <dbReference type="ChEBI" id="CHEBI:18420"/>
    </cofactor>
</comment>
<keyword evidence="6" id="KW-0479">Metal-binding</keyword>
<keyword evidence="8" id="KW-0460">Magnesium</keyword>
<dbReference type="Proteomes" id="UP000297737">
    <property type="component" value="Unassembled WGS sequence"/>
</dbReference>
<evidence type="ECO:0000256" key="2">
    <source>
        <dbReference type="ARBA" id="ARBA00011955"/>
    </source>
</evidence>
<evidence type="ECO:0000256" key="4">
    <source>
        <dbReference type="ARBA" id="ARBA00022630"/>
    </source>
</evidence>
<evidence type="ECO:0000313" key="12">
    <source>
        <dbReference type="EMBL" id="TFU02964.1"/>
    </source>
</evidence>
<dbReference type="InterPro" id="IPR024932">
    <property type="entry name" value="ApbE"/>
</dbReference>
<keyword evidence="7" id="KW-0274">FAD</keyword>